<dbReference type="GO" id="GO:0032259">
    <property type="term" value="P:methylation"/>
    <property type="evidence" value="ECO:0007669"/>
    <property type="project" value="UniProtKB-KW"/>
</dbReference>
<dbReference type="Gene3D" id="3.40.50.150">
    <property type="entry name" value="Vaccinia Virus protein VP39"/>
    <property type="match status" value="1"/>
</dbReference>
<gene>
    <name evidence="2" type="ORF">SAY89_07360</name>
</gene>
<proteinExistence type="predicted"/>
<organism evidence="2">
    <name type="scientific">Cyanobacterium aponinum AL20115</name>
    <dbReference type="NCBI Taxonomy" id="3090662"/>
    <lineage>
        <taxon>Bacteria</taxon>
        <taxon>Bacillati</taxon>
        <taxon>Cyanobacteriota</taxon>
        <taxon>Cyanophyceae</taxon>
        <taxon>Oscillatoriophycideae</taxon>
        <taxon>Chroococcales</taxon>
        <taxon>Geminocystaceae</taxon>
        <taxon>Cyanobacterium</taxon>
    </lineage>
</organism>
<dbReference type="InterPro" id="IPR029063">
    <property type="entry name" value="SAM-dependent_MTases_sf"/>
</dbReference>
<dbReference type="SUPFAM" id="SSF53335">
    <property type="entry name" value="S-adenosyl-L-methionine-dependent methyltransferases"/>
    <property type="match status" value="1"/>
</dbReference>
<dbReference type="EMBL" id="CP138348">
    <property type="protein sequence ID" value="WPF90076.1"/>
    <property type="molecule type" value="Genomic_DNA"/>
</dbReference>
<dbReference type="CDD" id="cd02440">
    <property type="entry name" value="AdoMet_MTases"/>
    <property type="match status" value="1"/>
</dbReference>
<feature type="domain" description="Methyltransferase" evidence="1">
    <location>
        <begin position="54"/>
        <end position="188"/>
    </location>
</feature>
<evidence type="ECO:0000259" key="1">
    <source>
        <dbReference type="Pfam" id="PF13847"/>
    </source>
</evidence>
<keyword evidence="2" id="KW-0808">Transferase</keyword>
<dbReference type="PANTHER" id="PTHR43464">
    <property type="entry name" value="METHYLTRANSFERASE"/>
    <property type="match status" value="1"/>
</dbReference>
<dbReference type="RefSeq" id="WP_320002168.1">
    <property type="nucleotide sequence ID" value="NZ_CP138348.1"/>
</dbReference>
<name>A0AAF0ZBP8_9CHRO</name>
<dbReference type="PANTHER" id="PTHR43464:SF91">
    <property type="entry name" value="SLL0487 PROTEIN"/>
    <property type="match status" value="1"/>
</dbReference>
<protein>
    <submittedName>
        <fullName evidence="2">Methyltransferase domain-containing protein</fullName>
    </submittedName>
</protein>
<dbReference type="AlphaFoldDB" id="A0AAF0ZBP8"/>
<reference evidence="2" key="1">
    <citation type="submission" date="2023-11" db="EMBL/GenBank/DDBJ databases">
        <title>Genome sequence of Cyanobacterium aponinum BCRC AL20115.</title>
        <authorList>
            <person name="Chang H.-Y."/>
            <person name="Lin K.-M."/>
            <person name="Hsueh H.-T."/>
            <person name="Chu H.-A."/>
            <person name="Kuo C.-H."/>
        </authorList>
    </citation>
    <scope>NUCLEOTIDE SEQUENCE</scope>
    <source>
        <strain evidence="2">AL20115</strain>
    </source>
</reference>
<accession>A0AAF0ZBP8</accession>
<dbReference type="InterPro" id="IPR025714">
    <property type="entry name" value="Methyltranfer_dom"/>
</dbReference>
<keyword evidence="2" id="KW-0489">Methyltransferase</keyword>
<dbReference type="GO" id="GO:0008168">
    <property type="term" value="F:methyltransferase activity"/>
    <property type="evidence" value="ECO:0007669"/>
    <property type="project" value="UniProtKB-KW"/>
</dbReference>
<evidence type="ECO:0000313" key="2">
    <source>
        <dbReference type="EMBL" id="WPF90076.1"/>
    </source>
</evidence>
<dbReference type="Pfam" id="PF13847">
    <property type="entry name" value="Methyltransf_31"/>
    <property type="match status" value="1"/>
</dbReference>
<sequence>MNQKLIELLQNQYDNLPYPQIPLEQSPQEYYDTLFIHDLTTPYYLYQQKIIDTKDKLILDAGCGTGWTSLFLAYANPGAKIIGVDLSPKSIEVAQARFRHHGFTNAEFYALSLDNIKQLNYVFDYINCDEVIYLLPKPENILKLFQSVLKEQGIIRVNFHSYYQRSNFFRMQQLFQNIGLLNDDYGDLEVQLVQETMSNLKESVQAKQVWQSQCSKFLSQPKKMKEIIMVNYLLQGDKGYTVPQVFNMLKSSSLNFLSMVMWRKWNIRDLFKKPHDLPEIWEMGLEDISLEDELSLYELINPVHRLIDFWCVNKSTPSMISPLITWHKEDWQKAKIALHPRFKSPKIKADFVRTIEKKESFLFNRYIAFPALGNVEIESSIASCFLLLWEQEKVSFSELVKRWLTIQPYDLLSLQSKSELLAIKELINEIVKLESFLYILVEK</sequence>